<dbReference type="Gene3D" id="2.30.42.10">
    <property type="match status" value="1"/>
</dbReference>
<sequence length="155" mass="17548">LKIYFDHGDMLLLRCCTVGNRDRELTALIRRLEYVTKGDEAKEVVYRRAKTSDSLGFHLQEEGVVTDVEMYRTAWRCGLRQGSRIVEIEGKPIVTLSYNEIADIMAKRTAFRLIMISPASDGSPRRGCADPHCPAVSGDERLLLTPETFAKRTIE</sequence>
<reference evidence="2" key="1">
    <citation type="submission" date="2016-06" db="UniProtKB">
        <authorList>
            <consortium name="WormBaseParasite"/>
        </authorList>
    </citation>
    <scope>IDENTIFICATION</scope>
</reference>
<feature type="domain" description="PDZ" evidence="1">
    <location>
        <begin position="43"/>
        <end position="105"/>
    </location>
</feature>
<organism evidence="2">
    <name type="scientific">Gongylonema pulchrum</name>
    <dbReference type="NCBI Taxonomy" id="637853"/>
    <lineage>
        <taxon>Eukaryota</taxon>
        <taxon>Metazoa</taxon>
        <taxon>Ecdysozoa</taxon>
        <taxon>Nematoda</taxon>
        <taxon>Chromadorea</taxon>
        <taxon>Rhabditida</taxon>
        <taxon>Spirurina</taxon>
        <taxon>Spiruromorpha</taxon>
        <taxon>Spiruroidea</taxon>
        <taxon>Gongylonematidae</taxon>
        <taxon>Gongylonema</taxon>
    </lineage>
</organism>
<evidence type="ECO:0000259" key="1">
    <source>
        <dbReference type="PROSITE" id="PS50106"/>
    </source>
</evidence>
<dbReference type="SMART" id="SM00228">
    <property type="entry name" value="PDZ"/>
    <property type="match status" value="1"/>
</dbReference>
<evidence type="ECO:0000313" key="2">
    <source>
        <dbReference type="WBParaSite" id="GPUH_0000243301-mRNA-1"/>
    </source>
</evidence>
<proteinExistence type="predicted"/>
<dbReference type="WBParaSite" id="GPUH_0000243301-mRNA-1">
    <property type="protein sequence ID" value="GPUH_0000243301-mRNA-1"/>
    <property type="gene ID" value="GPUH_0000243301"/>
</dbReference>
<dbReference type="InterPro" id="IPR036034">
    <property type="entry name" value="PDZ_sf"/>
</dbReference>
<dbReference type="PROSITE" id="PS50106">
    <property type="entry name" value="PDZ"/>
    <property type="match status" value="1"/>
</dbReference>
<dbReference type="InterPro" id="IPR001478">
    <property type="entry name" value="PDZ"/>
</dbReference>
<dbReference type="SUPFAM" id="SSF50156">
    <property type="entry name" value="PDZ domain-like"/>
    <property type="match status" value="1"/>
</dbReference>
<name>A0A183D137_9BILA</name>
<dbReference type="AlphaFoldDB" id="A0A183D137"/>
<accession>A0A183D137</accession>
<protein>
    <submittedName>
        <fullName evidence="2">PDZ domain-containing protein</fullName>
    </submittedName>
</protein>